<accession>A0A6G1HQ17</accession>
<evidence type="ECO:0000313" key="2">
    <source>
        <dbReference type="Proteomes" id="UP000799640"/>
    </source>
</evidence>
<dbReference type="PANTHER" id="PTHR46082:SF6">
    <property type="entry name" value="AAA+ ATPASE DOMAIN-CONTAINING PROTEIN-RELATED"/>
    <property type="match status" value="1"/>
</dbReference>
<dbReference type="EMBL" id="ML996701">
    <property type="protein sequence ID" value="KAF2397939.1"/>
    <property type="molecule type" value="Genomic_DNA"/>
</dbReference>
<dbReference type="SUPFAM" id="SSF52540">
    <property type="entry name" value="P-loop containing nucleoside triphosphate hydrolases"/>
    <property type="match status" value="1"/>
</dbReference>
<dbReference type="AlphaFoldDB" id="A0A6G1HQ17"/>
<sequence>MVPKLQREDYTVGWVCALPIEFAAAQLLLDTQYAPFRQGPNEPTFPYKLGCIGSHNVVIACLPVGRPGTNSALSVALQMRSMFTSIQYGLMVGIGGGVPKPKNNLRLGDVVFSQPDGAHGGVVQYEFGKDIPGGLRRTGHLSAPPEHLLNALQTLKARHSMTNFGFLDHLSKLTRPGSPFLRPSDASDVLFAASYEHNDSDEAVGCYECAQESLVNRDRWQARTGPVQVHFGTIASDNRLMRDGNQRDRISKELGGVLCFEMEAAGLMNHFPCLVIRGIADYSDSHKSDDWQKYAAATAASCAKEILLLIPPVANLPRYRTHFSLEGVPVVKEFVQRPAEMVQLEKALLPQPDTQRRKILALCGLGGIGKTQLAVEFVRRCREEFSSVFWLAGDTADSLRQSIARCATRIPKGQISEDSRQYALSASGNVEAVVSEVLGWLAQPDNTSWLLVFDNVDREFPSLDAHAYDIRKYFPSADHGSVLITTRLMRLQQLGESQQLGRVDRAQAQAILGSWYKHGYGQRLFTVRRN</sequence>
<dbReference type="PANTHER" id="PTHR46082">
    <property type="entry name" value="ATP/GTP-BINDING PROTEIN-RELATED"/>
    <property type="match status" value="1"/>
</dbReference>
<dbReference type="Gene3D" id="3.40.50.300">
    <property type="entry name" value="P-loop containing nucleotide triphosphate hydrolases"/>
    <property type="match status" value="1"/>
</dbReference>
<dbReference type="GO" id="GO:0003824">
    <property type="term" value="F:catalytic activity"/>
    <property type="evidence" value="ECO:0007669"/>
    <property type="project" value="InterPro"/>
</dbReference>
<dbReference type="Gene3D" id="3.40.50.1580">
    <property type="entry name" value="Nucleoside phosphorylase domain"/>
    <property type="match status" value="1"/>
</dbReference>
<dbReference type="OrthoDB" id="1577640at2759"/>
<proteinExistence type="predicted"/>
<keyword evidence="2" id="KW-1185">Reference proteome</keyword>
<dbReference type="InterPro" id="IPR035994">
    <property type="entry name" value="Nucleoside_phosphorylase_sf"/>
</dbReference>
<gene>
    <name evidence="1" type="ORF">EJ06DRAFT_513677</name>
</gene>
<organism evidence="1 2">
    <name type="scientific">Trichodelitschia bisporula</name>
    <dbReference type="NCBI Taxonomy" id="703511"/>
    <lineage>
        <taxon>Eukaryota</taxon>
        <taxon>Fungi</taxon>
        <taxon>Dikarya</taxon>
        <taxon>Ascomycota</taxon>
        <taxon>Pezizomycotina</taxon>
        <taxon>Dothideomycetes</taxon>
        <taxon>Dothideomycetes incertae sedis</taxon>
        <taxon>Phaeotrichales</taxon>
        <taxon>Phaeotrichaceae</taxon>
        <taxon>Trichodelitschia</taxon>
    </lineage>
</organism>
<dbReference type="InterPro" id="IPR053137">
    <property type="entry name" value="NLR-like"/>
</dbReference>
<dbReference type="SUPFAM" id="SSF53167">
    <property type="entry name" value="Purine and uridine phosphorylases"/>
    <property type="match status" value="1"/>
</dbReference>
<dbReference type="InterPro" id="IPR027417">
    <property type="entry name" value="P-loop_NTPase"/>
</dbReference>
<dbReference type="Proteomes" id="UP000799640">
    <property type="component" value="Unassembled WGS sequence"/>
</dbReference>
<evidence type="ECO:0000313" key="1">
    <source>
        <dbReference type="EMBL" id="KAF2397939.1"/>
    </source>
</evidence>
<name>A0A6G1HQ17_9PEZI</name>
<reference evidence="1" key="1">
    <citation type="journal article" date="2020" name="Stud. Mycol.">
        <title>101 Dothideomycetes genomes: a test case for predicting lifestyles and emergence of pathogens.</title>
        <authorList>
            <person name="Haridas S."/>
            <person name="Albert R."/>
            <person name="Binder M."/>
            <person name="Bloem J."/>
            <person name="Labutti K."/>
            <person name="Salamov A."/>
            <person name="Andreopoulos B."/>
            <person name="Baker S."/>
            <person name="Barry K."/>
            <person name="Bills G."/>
            <person name="Bluhm B."/>
            <person name="Cannon C."/>
            <person name="Castanera R."/>
            <person name="Culley D."/>
            <person name="Daum C."/>
            <person name="Ezra D."/>
            <person name="Gonzalez J."/>
            <person name="Henrissat B."/>
            <person name="Kuo A."/>
            <person name="Liang C."/>
            <person name="Lipzen A."/>
            <person name="Lutzoni F."/>
            <person name="Magnuson J."/>
            <person name="Mondo S."/>
            <person name="Nolan M."/>
            <person name="Ohm R."/>
            <person name="Pangilinan J."/>
            <person name="Park H.-J."/>
            <person name="Ramirez L."/>
            <person name="Alfaro M."/>
            <person name="Sun H."/>
            <person name="Tritt A."/>
            <person name="Yoshinaga Y."/>
            <person name="Zwiers L.-H."/>
            <person name="Turgeon B."/>
            <person name="Goodwin S."/>
            <person name="Spatafora J."/>
            <person name="Crous P."/>
            <person name="Grigoriev I."/>
        </authorList>
    </citation>
    <scope>NUCLEOTIDE SEQUENCE</scope>
    <source>
        <strain evidence="1">CBS 262.69</strain>
    </source>
</reference>
<dbReference type="GO" id="GO:0009116">
    <property type="term" value="P:nucleoside metabolic process"/>
    <property type="evidence" value="ECO:0007669"/>
    <property type="project" value="InterPro"/>
</dbReference>
<protein>
    <submittedName>
        <fullName evidence="1">Purine and uridine phosphorylase</fullName>
    </submittedName>
</protein>